<keyword evidence="8 15" id="KW-0067">ATP-binding</keyword>
<keyword evidence="5 15" id="KW-0378">Hydrolase</keyword>
<dbReference type="Proteomes" id="UP000229421">
    <property type="component" value="Unassembled WGS sequence"/>
</dbReference>
<evidence type="ECO:0000256" key="7">
    <source>
        <dbReference type="ARBA" id="ARBA00022839"/>
    </source>
</evidence>
<dbReference type="Gene3D" id="1.10.10.160">
    <property type="match status" value="1"/>
</dbReference>
<sequence length="964" mass="112152">MNKFQKLFSKLNSQQKKAVTQIEGPILCLAGPGTGKTQVLILRIAEILKRTQMNPYNILCLTFTDTASSEMRQRLISLIGNEGFDATISTFHSFSQSIITEFPDLFGYLSNDKNFSFGDLKPLDDLSRFKIIEKIILKKNWQHLKPAKQNLHYLEKIVKAIAEIKRERLTEKNILADDKKKRSINKKIKRTKELFNFYKLYQKELEKNGFYDYEDMINWVVDEMETNHDLALALQERYQYILIDEYQDSNNAQIALVKNLTSFYGNKANVFAVGDPNQSIYRFQGASDYNIKWFKKHFKKTQIIDLKINYRSSQNLIDKATRIIHPTPTPADSGSWVDILTANTKQKGQFNLIEYENQNLEVSNIAIAIKNLIKNKTKASDIAILVRQNNQINNYLEALARQNIPYQTLKPGNIFESPIIYKILAIYRFLVNPHIRENWGELALYLREIIGLDQMDKLLKTNARKFIANQKTQKGVRPSTRAVIENFLAMSKNLPGMPSAKVMQNICDEIKILPAIIKKPDKLELLSSVQTLFDMAKQTTASSLNFIIDIDSMIRLKISRESQPFLLGEENAVVVQTIHQAKGREYSAVFLPEMQERLWQKNERDYFAFSLDGKKIDKKNENQISKDEAKRLFYVGLTRAKKNLIVSYSKNRDDKKNDMSRLFFQLSEKEKIEMKNDSLSLAQKRIVSGALPIKKLFMQKTEKAYLADKVKNFVMTPTSFNSYIKCPQDFLYKHIFRIPQIKKPALSYGTAVHQAMEIFAKKYITLGKLPSQDFLIKNFIDAIAKEVLDKNELKNLSAQGVKLLENYYEKKSQEMLKPIWLEYDFKKHHIHLDEIQLSGKIDKIEWLDKKRAMVRVVDYKTGRARSENEIRGLTAKKDESYLNQLKFYWLLGQLDGRFSTKWKIGEVALDFLDDDFRFKRRSFVFSDKEINELKNKIREVSKNIQALKFPHLENSSKPCDWCGK</sequence>
<keyword evidence="4" id="KW-0227">DNA damage</keyword>
<dbReference type="InterPro" id="IPR027417">
    <property type="entry name" value="P-loop_NTPase"/>
</dbReference>
<dbReference type="InterPro" id="IPR014016">
    <property type="entry name" value="UvrD-like_ATP-bd"/>
</dbReference>
<keyword evidence="9" id="KW-0238">DNA-binding</keyword>
<keyword evidence="10" id="KW-0234">DNA repair</keyword>
<keyword evidence="3 15" id="KW-0547">Nucleotide-binding</keyword>
<organism evidence="18 19">
    <name type="scientific">Candidatus Berkelbacteria bacterium CG_4_9_14_3_um_filter_39_23</name>
    <dbReference type="NCBI Taxonomy" id="1974508"/>
    <lineage>
        <taxon>Bacteria</taxon>
        <taxon>Candidatus Berkelbacteria</taxon>
    </lineage>
</organism>
<protein>
    <recommendedName>
        <fullName evidence="13">DNA 3'-5' helicase</fullName>
        <ecNumber evidence="13">5.6.2.4</ecNumber>
    </recommendedName>
</protein>
<evidence type="ECO:0000256" key="2">
    <source>
        <dbReference type="ARBA" id="ARBA00022722"/>
    </source>
</evidence>
<comment type="catalytic activity">
    <reaction evidence="12">
        <text>Couples ATP hydrolysis with the unwinding of duplex DNA by translocating in the 3'-5' direction.</text>
        <dbReference type="EC" id="5.6.2.4"/>
    </reaction>
</comment>
<dbReference type="PANTHER" id="PTHR11070:SF2">
    <property type="entry name" value="ATP-DEPENDENT DNA HELICASE SRS2"/>
    <property type="match status" value="1"/>
</dbReference>
<dbReference type="Pfam" id="PF13361">
    <property type="entry name" value="UvrD_C"/>
    <property type="match status" value="1"/>
</dbReference>
<evidence type="ECO:0000256" key="1">
    <source>
        <dbReference type="ARBA" id="ARBA00009922"/>
    </source>
</evidence>
<dbReference type="PROSITE" id="PS51217">
    <property type="entry name" value="UVRD_HELICASE_CTER"/>
    <property type="match status" value="1"/>
</dbReference>
<dbReference type="InterPro" id="IPR014017">
    <property type="entry name" value="DNA_helicase_UvrD-like_C"/>
</dbReference>
<keyword evidence="2" id="KW-0540">Nuclease</keyword>
<feature type="binding site" evidence="15">
    <location>
        <begin position="30"/>
        <end position="37"/>
    </location>
    <ligand>
        <name>ATP</name>
        <dbReference type="ChEBI" id="CHEBI:30616"/>
    </ligand>
</feature>
<comment type="catalytic activity">
    <reaction evidence="14">
        <text>ATP + H2O = ADP + phosphate + H(+)</text>
        <dbReference type="Rhea" id="RHEA:13065"/>
        <dbReference type="ChEBI" id="CHEBI:15377"/>
        <dbReference type="ChEBI" id="CHEBI:15378"/>
        <dbReference type="ChEBI" id="CHEBI:30616"/>
        <dbReference type="ChEBI" id="CHEBI:43474"/>
        <dbReference type="ChEBI" id="CHEBI:456216"/>
        <dbReference type="EC" id="5.6.2.4"/>
    </reaction>
</comment>
<dbReference type="Gene3D" id="3.90.320.10">
    <property type="match status" value="1"/>
</dbReference>
<dbReference type="InterPro" id="IPR000212">
    <property type="entry name" value="DNA_helicase_UvrD/REP"/>
</dbReference>
<evidence type="ECO:0000256" key="12">
    <source>
        <dbReference type="ARBA" id="ARBA00034617"/>
    </source>
</evidence>
<evidence type="ECO:0000256" key="15">
    <source>
        <dbReference type="PROSITE-ProRule" id="PRU00560"/>
    </source>
</evidence>
<dbReference type="GO" id="GO:0005524">
    <property type="term" value="F:ATP binding"/>
    <property type="evidence" value="ECO:0007669"/>
    <property type="project" value="UniProtKB-UniRule"/>
</dbReference>
<keyword evidence="6 15" id="KW-0347">Helicase</keyword>
<evidence type="ECO:0000313" key="19">
    <source>
        <dbReference type="Proteomes" id="UP000229421"/>
    </source>
</evidence>
<keyword evidence="11" id="KW-0413">Isomerase</keyword>
<evidence type="ECO:0000256" key="6">
    <source>
        <dbReference type="ARBA" id="ARBA00022806"/>
    </source>
</evidence>
<dbReference type="PANTHER" id="PTHR11070">
    <property type="entry name" value="UVRD / RECB / PCRA DNA HELICASE FAMILY MEMBER"/>
    <property type="match status" value="1"/>
</dbReference>
<dbReference type="InterPro" id="IPR013986">
    <property type="entry name" value="DExx_box_DNA_helicase_dom_sf"/>
</dbReference>
<evidence type="ECO:0000259" key="16">
    <source>
        <dbReference type="PROSITE" id="PS51198"/>
    </source>
</evidence>
<dbReference type="Pfam" id="PF00580">
    <property type="entry name" value="UvrD-helicase"/>
    <property type="match status" value="1"/>
</dbReference>
<comment type="similarity">
    <text evidence="1">Belongs to the helicase family. UvrD subfamily.</text>
</comment>
<dbReference type="EMBL" id="PFTZ01000029">
    <property type="protein sequence ID" value="PJB51766.1"/>
    <property type="molecule type" value="Genomic_DNA"/>
</dbReference>
<evidence type="ECO:0000259" key="17">
    <source>
        <dbReference type="PROSITE" id="PS51217"/>
    </source>
</evidence>
<evidence type="ECO:0000256" key="3">
    <source>
        <dbReference type="ARBA" id="ARBA00022741"/>
    </source>
</evidence>
<dbReference type="Gene3D" id="3.40.50.300">
    <property type="entry name" value="P-loop containing nucleotide triphosphate hydrolases"/>
    <property type="match status" value="2"/>
</dbReference>
<dbReference type="InterPro" id="IPR038726">
    <property type="entry name" value="PDDEXK_AddAB-type"/>
</dbReference>
<evidence type="ECO:0000256" key="8">
    <source>
        <dbReference type="ARBA" id="ARBA00022840"/>
    </source>
</evidence>
<evidence type="ECO:0000256" key="9">
    <source>
        <dbReference type="ARBA" id="ARBA00023125"/>
    </source>
</evidence>
<evidence type="ECO:0000313" key="18">
    <source>
        <dbReference type="EMBL" id="PJB51766.1"/>
    </source>
</evidence>
<feature type="domain" description="UvrD-like helicase C-terminal" evidence="17">
    <location>
        <begin position="314"/>
        <end position="583"/>
    </location>
</feature>
<dbReference type="Gene3D" id="1.10.486.10">
    <property type="entry name" value="PCRA, domain 4"/>
    <property type="match status" value="1"/>
</dbReference>
<reference evidence="19" key="1">
    <citation type="submission" date="2017-09" db="EMBL/GenBank/DDBJ databases">
        <title>Depth-based differentiation of microbial function through sediment-hosted aquifers and enrichment of novel symbionts in the deep terrestrial subsurface.</title>
        <authorList>
            <person name="Probst A.J."/>
            <person name="Ladd B."/>
            <person name="Jarett J.K."/>
            <person name="Geller-Mcgrath D.E."/>
            <person name="Sieber C.M.K."/>
            <person name="Emerson J.B."/>
            <person name="Anantharaman K."/>
            <person name="Thomas B.C."/>
            <person name="Malmstrom R."/>
            <person name="Stieglmeier M."/>
            <person name="Klingl A."/>
            <person name="Woyke T."/>
            <person name="Ryan C.M."/>
            <person name="Banfield J.F."/>
        </authorList>
    </citation>
    <scope>NUCLEOTIDE SEQUENCE [LARGE SCALE GENOMIC DNA]</scope>
</reference>
<feature type="domain" description="UvrD-like helicase ATP-binding" evidence="16">
    <location>
        <begin position="9"/>
        <end position="313"/>
    </location>
</feature>
<name>A0A2M8C6A1_9BACT</name>
<dbReference type="InterPro" id="IPR011604">
    <property type="entry name" value="PDDEXK-like_dom_sf"/>
</dbReference>
<dbReference type="GO" id="GO:0004527">
    <property type="term" value="F:exonuclease activity"/>
    <property type="evidence" value="ECO:0007669"/>
    <property type="project" value="UniProtKB-KW"/>
</dbReference>
<evidence type="ECO:0000256" key="5">
    <source>
        <dbReference type="ARBA" id="ARBA00022801"/>
    </source>
</evidence>
<evidence type="ECO:0000256" key="14">
    <source>
        <dbReference type="ARBA" id="ARBA00048988"/>
    </source>
</evidence>
<dbReference type="EC" id="5.6.2.4" evidence="13"/>
<gene>
    <name evidence="18" type="ORF">CO101_00850</name>
</gene>
<keyword evidence="7" id="KW-0269">Exonuclease</keyword>
<evidence type="ECO:0000256" key="13">
    <source>
        <dbReference type="ARBA" id="ARBA00034808"/>
    </source>
</evidence>
<evidence type="ECO:0000256" key="4">
    <source>
        <dbReference type="ARBA" id="ARBA00022763"/>
    </source>
</evidence>
<dbReference type="GO" id="GO:0003677">
    <property type="term" value="F:DNA binding"/>
    <property type="evidence" value="ECO:0007669"/>
    <property type="project" value="UniProtKB-KW"/>
</dbReference>
<accession>A0A2M8C6A1</accession>
<dbReference type="CDD" id="cd17932">
    <property type="entry name" value="DEXQc_UvrD"/>
    <property type="match status" value="1"/>
</dbReference>
<dbReference type="Pfam" id="PF12705">
    <property type="entry name" value="PDDEXK_1"/>
    <property type="match status" value="1"/>
</dbReference>
<dbReference type="SUPFAM" id="SSF52540">
    <property type="entry name" value="P-loop containing nucleoside triphosphate hydrolases"/>
    <property type="match status" value="1"/>
</dbReference>
<proteinExistence type="inferred from homology"/>
<dbReference type="GO" id="GO:0000725">
    <property type="term" value="P:recombinational repair"/>
    <property type="evidence" value="ECO:0007669"/>
    <property type="project" value="TreeGrafter"/>
</dbReference>
<evidence type="ECO:0000256" key="10">
    <source>
        <dbReference type="ARBA" id="ARBA00023204"/>
    </source>
</evidence>
<dbReference type="GO" id="GO:0043138">
    <property type="term" value="F:3'-5' DNA helicase activity"/>
    <property type="evidence" value="ECO:0007669"/>
    <property type="project" value="UniProtKB-EC"/>
</dbReference>
<dbReference type="PROSITE" id="PS51198">
    <property type="entry name" value="UVRD_HELICASE_ATP_BIND"/>
    <property type="match status" value="1"/>
</dbReference>
<comment type="caution">
    <text evidence="18">The sequence shown here is derived from an EMBL/GenBank/DDBJ whole genome shotgun (WGS) entry which is preliminary data.</text>
</comment>
<evidence type="ECO:0000256" key="11">
    <source>
        <dbReference type="ARBA" id="ARBA00023235"/>
    </source>
</evidence>
<dbReference type="AlphaFoldDB" id="A0A2M8C6A1"/>